<evidence type="ECO:0000313" key="1">
    <source>
        <dbReference type="EMBL" id="KUM45162.1"/>
    </source>
</evidence>
<proteinExistence type="predicted"/>
<dbReference type="AlphaFoldDB" id="A0A101LTQ0"/>
<organism evidence="1">
    <name type="scientific">Picea glauca</name>
    <name type="common">White spruce</name>
    <name type="synonym">Pinus glauca</name>
    <dbReference type="NCBI Taxonomy" id="3330"/>
    <lineage>
        <taxon>Eukaryota</taxon>
        <taxon>Viridiplantae</taxon>
        <taxon>Streptophyta</taxon>
        <taxon>Embryophyta</taxon>
        <taxon>Tracheophyta</taxon>
        <taxon>Spermatophyta</taxon>
        <taxon>Pinopsida</taxon>
        <taxon>Pinidae</taxon>
        <taxon>Conifers I</taxon>
        <taxon>Pinales</taxon>
        <taxon>Pinaceae</taxon>
        <taxon>Picea</taxon>
    </lineage>
</organism>
<geneLocation type="mitochondrion" evidence="1"/>
<dbReference type="EMBL" id="LKAM01000026">
    <property type="protein sequence ID" value="KUM45162.1"/>
    <property type="molecule type" value="Genomic_DNA"/>
</dbReference>
<comment type="caution">
    <text evidence="1">The sequence shown here is derived from an EMBL/GenBank/DDBJ whole genome shotgun (WGS) entry which is preliminary data.</text>
</comment>
<gene>
    <name evidence="1" type="ORF">ABT39_MTgene3604</name>
</gene>
<protein>
    <submittedName>
        <fullName evidence="1">Uncharacterized protein</fullName>
    </submittedName>
</protein>
<accession>A0A101LTQ0</accession>
<name>A0A101LTQ0_PICGL</name>
<reference evidence="1" key="1">
    <citation type="journal article" date="2015" name="Genome Biol. Evol.">
        <title>Organellar Genomes of White Spruce (Picea glauca): Assembly and Annotation.</title>
        <authorList>
            <person name="Jackman S.D."/>
            <person name="Warren R.L."/>
            <person name="Gibb E.A."/>
            <person name="Vandervalk B.P."/>
            <person name="Mohamadi H."/>
            <person name="Chu J."/>
            <person name="Raymond A."/>
            <person name="Pleasance S."/>
            <person name="Coope R."/>
            <person name="Wildung M.R."/>
            <person name="Ritland C.E."/>
            <person name="Bousquet J."/>
            <person name="Jones S.J."/>
            <person name="Bohlmann J."/>
            <person name="Birol I."/>
        </authorList>
    </citation>
    <scope>NUCLEOTIDE SEQUENCE [LARGE SCALE GENOMIC DNA]</scope>
    <source>
        <tissue evidence="1">Flushing bud</tissue>
    </source>
</reference>
<sequence length="74" mass="8149">MRGHFSGRSRFGKFRTETSRIHFEASNSLFLWTGRLLRSKIPCSTLPGLSNGASSASIGVHMRKLCLPQVGLPC</sequence>
<keyword evidence="1" id="KW-0496">Mitochondrion</keyword>